<keyword evidence="1" id="KW-0812">Transmembrane</keyword>
<feature type="domain" description="Urease accessory protein UreH-like transmembrane" evidence="2">
    <location>
        <begin position="9"/>
        <end position="209"/>
    </location>
</feature>
<dbReference type="PANTHER" id="PTHR42208:SF1">
    <property type="entry name" value="HEAVY METAL TRANSPORTER"/>
    <property type="match status" value="1"/>
</dbReference>
<evidence type="ECO:0000256" key="1">
    <source>
        <dbReference type="SAM" id="Phobius"/>
    </source>
</evidence>
<gene>
    <name evidence="3" type="ORF">BST96_11855</name>
</gene>
<feature type="transmembrane region" description="Helical" evidence="1">
    <location>
        <begin position="6"/>
        <end position="31"/>
    </location>
</feature>
<evidence type="ECO:0000313" key="4">
    <source>
        <dbReference type="Proteomes" id="UP000193450"/>
    </source>
</evidence>
<name>A0A1X9NC56_9GAMM</name>
<keyword evidence="1" id="KW-1133">Transmembrane helix</keyword>
<dbReference type="KEGG" id="osg:BST96_11855"/>
<evidence type="ECO:0000313" key="3">
    <source>
        <dbReference type="EMBL" id="ARN74751.1"/>
    </source>
</evidence>
<feature type="transmembrane region" description="Helical" evidence="1">
    <location>
        <begin position="162"/>
        <end position="183"/>
    </location>
</feature>
<dbReference type="AlphaFoldDB" id="A0A1X9NC56"/>
<accession>A0A1X9NC56</accession>
<dbReference type="EMBL" id="CP019343">
    <property type="protein sequence ID" value="ARN74751.1"/>
    <property type="molecule type" value="Genomic_DNA"/>
</dbReference>
<dbReference type="Proteomes" id="UP000193450">
    <property type="component" value="Chromosome"/>
</dbReference>
<dbReference type="PANTHER" id="PTHR42208">
    <property type="entry name" value="HEAVY METAL TRANSPORTER-RELATED"/>
    <property type="match status" value="1"/>
</dbReference>
<dbReference type="OrthoDB" id="9798690at2"/>
<organism evidence="3 4">
    <name type="scientific">Oceanicoccus sagamiensis</name>
    <dbReference type="NCBI Taxonomy" id="716816"/>
    <lineage>
        <taxon>Bacteria</taxon>
        <taxon>Pseudomonadati</taxon>
        <taxon>Pseudomonadota</taxon>
        <taxon>Gammaproteobacteria</taxon>
        <taxon>Cellvibrionales</taxon>
        <taxon>Spongiibacteraceae</taxon>
        <taxon>Oceanicoccus</taxon>
    </lineage>
</organism>
<dbReference type="InterPro" id="IPR039447">
    <property type="entry name" value="UreH-like_TM_dom"/>
</dbReference>
<sequence length="232" mass="24834">MNELTLTSAVLIGLLGSSHCLGMCGGLSSVLGVNAKAGNRSRIISYNAGRLLTYTVIGAVAGLIGEALLNTVPQAAVVLRAVAGLLIIAMGLYVSQWWMGLTQLEKIGARFWRYIQPLTGKLLPINNHRQALLLGTLWGLLPCGLVYSTLSWALASAQWQQSAMLMLAFGIGTLPAMLSMGFVGEKILQRLRQPGLRRIAGLVIIVMGIATLLTPVLHSGHEQHAGHQHHDM</sequence>
<protein>
    <submittedName>
        <fullName evidence="3">Cytochrome biogenesis protein</fullName>
    </submittedName>
</protein>
<dbReference type="STRING" id="716816.BST96_11855"/>
<reference evidence="3 4" key="1">
    <citation type="submission" date="2016-11" db="EMBL/GenBank/DDBJ databases">
        <title>Trade-off between light-utilization and light-protection in marine flavobacteria.</title>
        <authorList>
            <person name="Kumagai Y."/>
        </authorList>
    </citation>
    <scope>NUCLEOTIDE SEQUENCE [LARGE SCALE GENOMIC DNA]</scope>
    <source>
        <strain evidence="3 4">NBRC 107125</strain>
    </source>
</reference>
<feature type="transmembrane region" description="Helical" evidence="1">
    <location>
        <begin position="51"/>
        <end position="69"/>
    </location>
</feature>
<keyword evidence="4" id="KW-1185">Reference proteome</keyword>
<feature type="transmembrane region" description="Helical" evidence="1">
    <location>
        <begin position="131"/>
        <end position="150"/>
    </location>
</feature>
<dbReference type="RefSeq" id="WP_085758910.1">
    <property type="nucleotide sequence ID" value="NZ_CP019343.1"/>
</dbReference>
<feature type="transmembrane region" description="Helical" evidence="1">
    <location>
        <begin position="75"/>
        <end position="94"/>
    </location>
</feature>
<keyword evidence="1" id="KW-0472">Membrane</keyword>
<evidence type="ECO:0000259" key="2">
    <source>
        <dbReference type="Pfam" id="PF13386"/>
    </source>
</evidence>
<feature type="transmembrane region" description="Helical" evidence="1">
    <location>
        <begin position="195"/>
        <end position="217"/>
    </location>
</feature>
<proteinExistence type="predicted"/>
<dbReference type="Pfam" id="PF13386">
    <property type="entry name" value="DsbD_2"/>
    <property type="match status" value="1"/>
</dbReference>